<evidence type="ECO:0000259" key="3">
    <source>
        <dbReference type="PROSITE" id="PS51253"/>
    </source>
</evidence>
<comment type="caution">
    <text evidence="4">The sequence shown here is derived from an EMBL/GenBank/DDBJ whole genome shotgun (WGS) entry which is preliminary data.</text>
</comment>
<feature type="domain" description="HTH CENPB-type" evidence="3">
    <location>
        <begin position="63"/>
        <end position="134"/>
    </location>
</feature>
<feature type="non-terminal residue" evidence="4">
    <location>
        <position position="146"/>
    </location>
</feature>
<dbReference type="InterPro" id="IPR050863">
    <property type="entry name" value="CenT-Element_Derived"/>
</dbReference>
<organism evidence="4 5">
    <name type="scientific">Leptotrombidium deliense</name>
    <dbReference type="NCBI Taxonomy" id="299467"/>
    <lineage>
        <taxon>Eukaryota</taxon>
        <taxon>Metazoa</taxon>
        <taxon>Ecdysozoa</taxon>
        <taxon>Arthropoda</taxon>
        <taxon>Chelicerata</taxon>
        <taxon>Arachnida</taxon>
        <taxon>Acari</taxon>
        <taxon>Acariformes</taxon>
        <taxon>Trombidiformes</taxon>
        <taxon>Prostigmata</taxon>
        <taxon>Anystina</taxon>
        <taxon>Parasitengona</taxon>
        <taxon>Trombiculoidea</taxon>
        <taxon>Trombiculidae</taxon>
        <taxon>Leptotrombidium</taxon>
    </lineage>
</organism>
<gene>
    <name evidence="4" type="ORF">B4U80_00132</name>
</gene>
<proteinExistence type="predicted"/>
<evidence type="ECO:0000313" key="5">
    <source>
        <dbReference type="Proteomes" id="UP000288716"/>
    </source>
</evidence>
<dbReference type="Pfam" id="PF03221">
    <property type="entry name" value="HTH_Tnp_Tc5"/>
    <property type="match status" value="1"/>
</dbReference>
<keyword evidence="5" id="KW-1185">Reference proteome</keyword>
<dbReference type="InterPro" id="IPR006600">
    <property type="entry name" value="HTH_CenpB_DNA-bd_dom"/>
</dbReference>
<dbReference type="SMART" id="SM00674">
    <property type="entry name" value="CENPB"/>
    <property type="match status" value="1"/>
</dbReference>
<dbReference type="PROSITE" id="PS51253">
    <property type="entry name" value="HTH_CENPB"/>
    <property type="match status" value="1"/>
</dbReference>
<dbReference type="Gene3D" id="1.10.10.60">
    <property type="entry name" value="Homeodomain-like"/>
    <property type="match status" value="2"/>
</dbReference>
<accession>A0A443RWC1</accession>
<dbReference type="STRING" id="299467.A0A443RWC1"/>
<dbReference type="VEuPathDB" id="VectorBase:LDEU012369"/>
<dbReference type="GO" id="GO:0005634">
    <property type="term" value="C:nucleus"/>
    <property type="evidence" value="ECO:0007669"/>
    <property type="project" value="UniProtKB-SubCell"/>
</dbReference>
<keyword evidence="2" id="KW-0238">DNA-binding</keyword>
<name>A0A443RWC1_9ACAR</name>
<dbReference type="InterPro" id="IPR009057">
    <property type="entry name" value="Homeodomain-like_sf"/>
</dbReference>
<comment type="subcellular location">
    <subcellularLocation>
        <location evidence="1">Nucleus</location>
    </subcellularLocation>
</comment>
<protein>
    <submittedName>
        <fullName evidence="4">Major centromere autoantigen B-like protein</fullName>
    </submittedName>
</protein>
<evidence type="ECO:0000313" key="4">
    <source>
        <dbReference type="EMBL" id="RWS19671.1"/>
    </source>
</evidence>
<dbReference type="PANTHER" id="PTHR19303">
    <property type="entry name" value="TRANSPOSON"/>
    <property type="match status" value="1"/>
</dbReference>
<sequence length="146" mass="16530">MPKTKGKELSIDEKVKLIQEHERGKSFRHLGVLSGIGKSRSDGIYKNREAIRKQYESFAPNSRKRREKSTENSEINSATWNWFQKARIMDVPLSGPLLQAKDRTIASLLDNTTFKASNGWLESFRTTHGIRFGVLSGESNSVSDSE</sequence>
<dbReference type="OrthoDB" id="6505912at2759"/>
<reference evidence="4 5" key="1">
    <citation type="journal article" date="2018" name="Gigascience">
        <title>Genomes of trombidid mites reveal novel predicted allergens and laterally-transferred genes associated with secondary metabolism.</title>
        <authorList>
            <person name="Dong X."/>
            <person name="Chaisiri K."/>
            <person name="Xia D."/>
            <person name="Armstrong S.D."/>
            <person name="Fang Y."/>
            <person name="Donnelly M.J."/>
            <person name="Kadowaki T."/>
            <person name="McGarry J.W."/>
            <person name="Darby A.C."/>
            <person name="Makepeace B.L."/>
        </authorList>
    </citation>
    <scope>NUCLEOTIDE SEQUENCE [LARGE SCALE GENOMIC DNA]</scope>
    <source>
        <strain evidence="4">UoL-UT</strain>
    </source>
</reference>
<dbReference type="EMBL" id="NCKV01023771">
    <property type="protein sequence ID" value="RWS19671.1"/>
    <property type="molecule type" value="Genomic_DNA"/>
</dbReference>
<dbReference type="AlphaFoldDB" id="A0A443RWC1"/>
<dbReference type="GO" id="GO:0003677">
    <property type="term" value="F:DNA binding"/>
    <property type="evidence" value="ECO:0007669"/>
    <property type="project" value="UniProtKB-KW"/>
</dbReference>
<dbReference type="Proteomes" id="UP000288716">
    <property type="component" value="Unassembled WGS sequence"/>
</dbReference>
<dbReference type="SUPFAM" id="SSF46689">
    <property type="entry name" value="Homeodomain-like"/>
    <property type="match status" value="2"/>
</dbReference>
<evidence type="ECO:0000256" key="1">
    <source>
        <dbReference type="ARBA" id="ARBA00004123"/>
    </source>
</evidence>
<dbReference type="PANTHER" id="PTHR19303:SF73">
    <property type="entry name" value="PROTEIN PDC2"/>
    <property type="match status" value="1"/>
</dbReference>
<evidence type="ECO:0000256" key="2">
    <source>
        <dbReference type="ARBA" id="ARBA00023125"/>
    </source>
</evidence>